<accession>A0AA36FBW0</accession>
<organism evidence="2 3">
    <name type="scientific">Octopus vulgaris</name>
    <name type="common">Common octopus</name>
    <dbReference type="NCBI Taxonomy" id="6645"/>
    <lineage>
        <taxon>Eukaryota</taxon>
        <taxon>Metazoa</taxon>
        <taxon>Spiralia</taxon>
        <taxon>Lophotrochozoa</taxon>
        <taxon>Mollusca</taxon>
        <taxon>Cephalopoda</taxon>
        <taxon>Coleoidea</taxon>
        <taxon>Octopodiformes</taxon>
        <taxon>Octopoda</taxon>
        <taxon>Incirrata</taxon>
        <taxon>Octopodidae</taxon>
        <taxon>Octopus</taxon>
    </lineage>
</organism>
<dbReference type="EMBL" id="OX597827">
    <property type="protein sequence ID" value="CAI9733356.1"/>
    <property type="molecule type" value="Genomic_DNA"/>
</dbReference>
<reference evidence="2" key="1">
    <citation type="submission" date="2023-08" db="EMBL/GenBank/DDBJ databases">
        <authorList>
            <person name="Alioto T."/>
            <person name="Alioto T."/>
            <person name="Gomez Garrido J."/>
        </authorList>
    </citation>
    <scope>NUCLEOTIDE SEQUENCE</scope>
</reference>
<feature type="region of interest" description="Disordered" evidence="1">
    <location>
        <begin position="59"/>
        <end position="99"/>
    </location>
</feature>
<evidence type="ECO:0000313" key="2">
    <source>
        <dbReference type="EMBL" id="CAI9733356.1"/>
    </source>
</evidence>
<name>A0AA36FBW0_OCTVU</name>
<dbReference type="Proteomes" id="UP001162480">
    <property type="component" value="Chromosome 14"/>
</dbReference>
<protein>
    <submittedName>
        <fullName evidence="2">Uncharacterized protein</fullName>
    </submittedName>
</protein>
<gene>
    <name evidence="2" type="ORF">OCTVUL_1B021394</name>
</gene>
<keyword evidence="3" id="KW-1185">Reference proteome</keyword>
<sequence length="122" mass="14404">MSPWHLYNKPLYWNVPRKIWDVNHTCSFHRLSGFHRYTIVRNDREFSLHLSYDLPKAKQQTVDAESGPGDDGVHKQAHHWCHSRHDHHHHHHDKHHQHHQSGPWCDVLHAVTPVSPGETVPL</sequence>
<dbReference type="AlphaFoldDB" id="A0AA36FBW0"/>
<evidence type="ECO:0000256" key="1">
    <source>
        <dbReference type="SAM" id="MobiDB-lite"/>
    </source>
</evidence>
<proteinExistence type="predicted"/>
<evidence type="ECO:0000313" key="3">
    <source>
        <dbReference type="Proteomes" id="UP001162480"/>
    </source>
</evidence>
<feature type="compositionally biased region" description="Basic residues" evidence="1">
    <location>
        <begin position="75"/>
        <end position="99"/>
    </location>
</feature>